<evidence type="ECO:0000256" key="1">
    <source>
        <dbReference type="ARBA" id="ARBA00001933"/>
    </source>
</evidence>
<comment type="similarity">
    <text evidence="2 9">Belongs to the trans-sulfuration enzymes family.</text>
</comment>
<dbReference type="NCBIfam" id="TIGR01324">
    <property type="entry name" value="cysta_beta_ly_B"/>
    <property type="match status" value="1"/>
</dbReference>
<dbReference type="InterPro" id="IPR015422">
    <property type="entry name" value="PyrdxlP-dep_Trfase_small"/>
</dbReference>
<dbReference type="RefSeq" id="WP_093321187.1">
    <property type="nucleotide sequence ID" value="NZ_FOHV01000024.1"/>
</dbReference>
<evidence type="ECO:0000256" key="8">
    <source>
        <dbReference type="PIRSR" id="PIRSR001434-2"/>
    </source>
</evidence>
<dbReference type="Gene3D" id="3.90.1150.10">
    <property type="entry name" value="Aspartate Aminotransferase, domain 1"/>
    <property type="match status" value="1"/>
</dbReference>
<comment type="pathway">
    <text evidence="5">Amino-acid biosynthesis; L-methionine biosynthesis via de novo pathway; L-homocysteine from L-cystathionine: step 1/1.</text>
</comment>
<evidence type="ECO:0000256" key="4">
    <source>
        <dbReference type="ARBA" id="ARBA00023239"/>
    </source>
</evidence>
<dbReference type="PROSITE" id="PS00868">
    <property type="entry name" value="CYS_MET_METAB_PP"/>
    <property type="match status" value="1"/>
</dbReference>
<evidence type="ECO:0000256" key="7">
    <source>
        <dbReference type="ARBA" id="ARBA00047625"/>
    </source>
</evidence>
<feature type="modified residue" description="N6-(pyridoxal phosphate)lysine" evidence="8">
    <location>
        <position position="216"/>
    </location>
</feature>
<evidence type="ECO:0000256" key="5">
    <source>
        <dbReference type="ARBA" id="ARBA00046315"/>
    </source>
</evidence>
<evidence type="ECO:0000256" key="6">
    <source>
        <dbReference type="ARBA" id="ARBA00047517"/>
    </source>
</evidence>
<dbReference type="InterPro" id="IPR000277">
    <property type="entry name" value="Cys/Met-Metab_PyrdxlP-dep_enz"/>
</dbReference>
<dbReference type="Gene3D" id="3.40.640.10">
    <property type="entry name" value="Type I PLP-dependent aspartate aminotransferase-like (Major domain)"/>
    <property type="match status" value="1"/>
</dbReference>
<dbReference type="InterPro" id="IPR015424">
    <property type="entry name" value="PyrdxlP-dep_Trfase"/>
</dbReference>
<evidence type="ECO:0000256" key="3">
    <source>
        <dbReference type="ARBA" id="ARBA00022898"/>
    </source>
</evidence>
<dbReference type="GO" id="GO:0047804">
    <property type="term" value="F:cysteine-S-conjugate beta-lyase activity"/>
    <property type="evidence" value="ECO:0007669"/>
    <property type="project" value="UniProtKB-EC"/>
</dbReference>
<organism evidence="10 11">
    <name type="scientific">Thorsellia anophelis DSM 18579</name>
    <dbReference type="NCBI Taxonomy" id="1123402"/>
    <lineage>
        <taxon>Bacteria</taxon>
        <taxon>Pseudomonadati</taxon>
        <taxon>Pseudomonadota</taxon>
        <taxon>Gammaproteobacteria</taxon>
        <taxon>Enterobacterales</taxon>
        <taxon>Thorselliaceae</taxon>
        <taxon>Thorsellia</taxon>
    </lineage>
</organism>
<comment type="catalytic activity">
    <reaction evidence="7">
        <text>an S-substituted L-cysteine + H2O = a thiol + pyruvate + NH4(+)</text>
        <dbReference type="Rhea" id="RHEA:18121"/>
        <dbReference type="ChEBI" id="CHEBI:15361"/>
        <dbReference type="ChEBI" id="CHEBI:15377"/>
        <dbReference type="ChEBI" id="CHEBI:28938"/>
        <dbReference type="ChEBI" id="CHEBI:29256"/>
        <dbReference type="ChEBI" id="CHEBI:58717"/>
        <dbReference type="EC" id="4.4.1.13"/>
    </reaction>
</comment>
<keyword evidence="4 10" id="KW-0456">Lyase</keyword>
<keyword evidence="11" id="KW-1185">Reference proteome</keyword>
<dbReference type="STRING" id="1123402.SAMN02583745_02291"/>
<gene>
    <name evidence="10" type="ORF">SAMN02583745_02291</name>
</gene>
<comment type="cofactor">
    <cofactor evidence="1 9">
        <name>pyridoxal 5'-phosphate</name>
        <dbReference type="ChEBI" id="CHEBI:597326"/>
    </cofactor>
</comment>
<evidence type="ECO:0000256" key="9">
    <source>
        <dbReference type="RuleBase" id="RU362118"/>
    </source>
</evidence>
<dbReference type="FunFam" id="3.40.640.10:FF:000046">
    <property type="entry name" value="Cystathionine gamma-lyase"/>
    <property type="match status" value="1"/>
</dbReference>
<dbReference type="GO" id="GO:0030170">
    <property type="term" value="F:pyridoxal phosphate binding"/>
    <property type="evidence" value="ECO:0007669"/>
    <property type="project" value="InterPro"/>
</dbReference>
<dbReference type="InterPro" id="IPR054542">
    <property type="entry name" value="Cys_met_metab_PP"/>
</dbReference>
<name>A0A1I0E933_9GAMM</name>
<dbReference type="GO" id="GO:0019450">
    <property type="term" value="P:L-cysteine catabolic process to pyruvate"/>
    <property type="evidence" value="ECO:0007669"/>
    <property type="project" value="TreeGrafter"/>
</dbReference>
<evidence type="ECO:0000313" key="10">
    <source>
        <dbReference type="EMBL" id="SET41559.1"/>
    </source>
</evidence>
<dbReference type="InterPro" id="IPR006233">
    <property type="entry name" value="Cys_b_lyase_bac"/>
</dbReference>
<dbReference type="InterPro" id="IPR015421">
    <property type="entry name" value="PyrdxlP-dep_Trfase_major"/>
</dbReference>
<evidence type="ECO:0000256" key="2">
    <source>
        <dbReference type="ARBA" id="ARBA00009077"/>
    </source>
</evidence>
<dbReference type="GO" id="GO:0019346">
    <property type="term" value="P:transsulfuration"/>
    <property type="evidence" value="ECO:0007669"/>
    <property type="project" value="InterPro"/>
</dbReference>
<keyword evidence="3 8" id="KW-0663">Pyridoxal phosphate</keyword>
<dbReference type="SUPFAM" id="SSF53383">
    <property type="entry name" value="PLP-dependent transferases"/>
    <property type="match status" value="1"/>
</dbReference>
<dbReference type="OrthoDB" id="9805807at2"/>
<dbReference type="PANTHER" id="PTHR43500:SF1">
    <property type="entry name" value="CYSTATHIONINE BETA-LYASE-RELATED"/>
    <property type="match status" value="1"/>
</dbReference>
<dbReference type="NCBIfam" id="NF005990">
    <property type="entry name" value="PRK08114.1"/>
    <property type="match status" value="1"/>
</dbReference>
<dbReference type="Pfam" id="PF01053">
    <property type="entry name" value="Cys_Met_Meta_PP"/>
    <property type="match status" value="1"/>
</dbReference>
<dbReference type="PIRSF" id="PIRSF001434">
    <property type="entry name" value="CGS"/>
    <property type="match status" value="1"/>
</dbReference>
<evidence type="ECO:0000313" key="11">
    <source>
        <dbReference type="Proteomes" id="UP000242642"/>
    </source>
</evidence>
<dbReference type="Proteomes" id="UP000242642">
    <property type="component" value="Unassembled WGS sequence"/>
</dbReference>
<sequence>MANPNDKANFTQETGLIHTGRDPRYTLQTVNPIVQRGSSIIFDSLAQKQFAGQNKHKTELFYGRRGTLTHFALKEALCELEGGAGCALFPSGAAAISQSILAFVKTGDHVLMTGSAYEPSQDFCHHILTKFGVETTFFEASISHKIIDYIKPNTKVLFLESPGSITMEVQDIPTIVQLARAKNPEIIIMIDNTWAAGYLFKALSFGIDISIQSGTKYLIGHSDYMLGTAVSNERCWDQLREQAYTLGQTVDADTAYMASRGLRTLATRLKQHEASSLQVANWLNSHPLVDKVFHPALASCPGHEFFKRDFQGSCGLFSFTLNHNLSEEQIAHMIEPAKLFKMAFSWGGFESLILAIEPNALKSMRPKNSVDITTTLIRLHIGLESPEDLIHDLGNMLKRIENYL</sequence>
<dbReference type="AlphaFoldDB" id="A0A1I0E933"/>
<comment type="catalytic activity">
    <reaction evidence="6">
        <text>L,L-cystathionine + H2O = L-homocysteine + pyruvate + NH4(+)</text>
        <dbReference type="Rhea" id="RHEA:13965"/>
        <dbReference type="ChEBI" id="CHEBI:15361"/>
        <dbReference type="ChEBI" id="CHEBI:15377"/>
        <dbReference type="ChEBI" id="CHEBI:28938"/>
        <dbReference type="ChEBI" id="CHEBI:58161"/>
        <dbReference type="ChEBI" id="CHEBI:58199"/>
    </reaction>
</comment>
<dbReference type="PANTHER" id="PTHR43500">
    <property type="entry name" value="CYSTATHIONINE BETA-LYASE-RELATED"/>
    <property type="match status" value="1"/>
</dbReference>
<proteinExistence type="inferred from homology"/>
<protein>
    <submittedName>
        <fullName evidence="10">Cystathionine beta-lyase</fullName>
    </submittedName>
</protein>
<reference evidence="11" key="1">
    <citation type="submission" date="2016-10" db="EMBL/GenBank/DDBJ databases">
        <authorList>
            <person name="Varghese N."/>
            <person name="Submissions S."/>
        </authorList>
    </citation>
    <scope>NUCLEOTIDE SEQUENCE [LARGE SCALE GENOMIC DNA]</scope>
    <source>
        <strain evidence="11">DSM 18579</strain>
    </source>
</reference>
<accession>A0A1I0E933</accession>
<dbReference type="EMBL" id="FOHV01000024">
    <property type="protein sequence ID" value="SET41559.1"/>
    <property type="molecule type" value="Genomic_DNA"/>
</dbReference>